<keyword evidence="2" id="KW-0472">Membrane</keyword>
<dbReference type="RefSeq" id="WP_091697971.1">
    <property type="nucleotide sequence ID" value="NZ_FPCG01000008.1"/>
</dbReference>
<evidence type="ECO:0000313" key="5">
    <source>
        <dbReference type="Proteomes" id="UP000198881"/>
    </source>
</evidence>
<evidence type="ECO:0000256" key="2">
    <source>
        <dbReference type="SAM" id="Phobius"/>
    </source>
</evidence>
<feature type="region of interest" description="Disordered" evidence="1">
    <location>
        <begin position="171"/>
        <end position="202"/>
    </location>
</feature>
<dbReference type="Proteomes" id="UP000198881">
    <property type="component" value="Unassembled WGS sequence"/>
</dbReference>
<feature type="domain" description="YdbS-like PH" evidence="3">
    <location>
        <begin position="83"/>
        <end position="157"/>
    </location>
</feature>
<organism evidence="4 5">
    <name type="scientific">Micrococcus terreus</name>
    <dbReference type="NCBI Taxonomy" id="574650"/>
    <lineage>
        <taxon>Bacteria</taxon>
        <taxon>Bacillati</taxon>
        <taxon>Actinomycetota</taxon>
        <taxon>Actinomycetes</taxon>
        <taxon>Micrococcales</taxon>
        <taxon>Micrococcaceae</taxon>
        <taxon>Micrococcus</taxon>
    </lineage>
</organism>
<gene>
    <name evidence="4" type="ORF">SAMN04487966_10837</name>
</gene>
<feature type="transmembrane region" description="Helical" evidence="2">
    <location>
        <begin position="21"/>
        <end position="39"/>
    </location>
</feature>
<accession>A0A1I7MP38</accession>
<proteinExistence type="predicted"/>
<keyword evidence="2" id="KW-0812">Transmembrane</keyword>
<sequence>MAVKLAPGEQVRVRTRSHPRALTLPMVRMLLVAAATGYLQGLLARPHEQPALIEARPWLVTLVWALAGLALLLGTVRPLVRWLTRKTLLTTHRVIQRAGWGRSRERTVHLLSLADVSVRQRRGQRRAGSGDLLLDHATGTRWVLTEMPEAERFRALILAELGTLRRQIAQQAQPYGAPPHGTADPARAAGPYRQEATWTSAR</sequence>
<dbReference type="Pfam" id="PF03703">
    <property type="entry name" value="bPH_2"/>
    <property type="match status" value="1"/>
</dbReference>
<evidence type="ECO:0000256" key="1">
    <source>
        <dbReference type="SAM" id="MobiDB-lite"/>
    </source>
</evidence>
<name>A0A1I7MP38_9MICC</name>
<keyword evidence="2" id="KW-1133">Transmembrane helix</keyword>
<reference evidence="4 5" key="1">
    <citation type="submission" date="2016-10" db="EMBL/GenBank/DDBJ databases">
        <authorList>
            <person name="de Groot N.N."/>
        </authorList>
    </citation>
    <scope>NUCLEOTIDE SEQUENCE [LARGE SCALE GENOMIC DNA]</scope>
    <source>
        <strain evidence="4 5">CGMCC 1.7054</strain>
    </source>
</reference>
<dbReference type="STRING" id="574650.SAMN04487966_10837"/>
<dbReference type="AlphaFoldDB" id="A0A1I7MP38"/>
<dbReference type="OrthoDB" id="4966830at2"/>
<feature type="transmembrane region" description="Helical" evidence="2">
    <location>
        <begin position="59"/>
        <end position="80"/>
    </location>
</feature>
<dbReference type="EMBL" id="FPCG01000008">
    <property type="protein sequence ID" value="SFV23682.1"/>
    <property type="molecule type" value="Genomic_DNA"/>
</dbReference>
<keyword evidence="5" id="KW-1185">Reference proteome</keyword>
<evidence type="ECO:0000313" key="4">
    <source>
        <dbReference type="EMBL" id="SFV23682.1"/>
    </source>
</evidence>
<evidence type="ECO:0000259" key="3">
    <source>
        <dbReference type="Pfam" id="PF03703"/>
    </source>
</evidence>
<dbReference type="InterPro" id="IPR005182">
    <property type="entry name" value="YdbS-like_PH"/>
</dbReference>
<protein>
    <submittedName>
        <fullName evidence="4">PH domain-containing protein</fullName>
    </submittedName>
</protein>